<keyword evidence="1" id="KW-0812">Transmembrane</keyword>
<dbReference type="AlphaFoldDB" id="A0A7D5TDC1"/>
<keyword evidence="1" id="KW-1133">Transmembrane helix</keyword>
<keyword evidence="1" id="KW-0472">Membrane</keyword>
<evidence type="ECO:0000313" key="3">
    <source>
        <dbReference type="Proteomes" id="UP000509346"/>
    </source>
</evidence>
<proteinExistence type="predicted"/>
<protein>
    <submittedName>
        <fullName evidence="2">Uncharacterized protein</fullName>
    </submittedName>
</protein>
<dbReference type="EMBL" id="CP058909">
    <property type="protein sequence ID" value="QLH83793.1"/>
    <property type="molecule type" value="Genomic_DNA"/>
</dbReference>
<feature type="transmembrane region" description="Helical" evidence="1">
    <location>
        <begin position="20"/>
        <end position="37"/>
    </location>
</feature>
<feature type="transmembrane region" description="Helical" evidence="1">
    <location>
        <begin position="43"/>
        <end position="61"/>
    </location>
</feature>
<dbReference type="OrthoDB" id="350346at2157"/>
<reference evidence="2 3" key="1">
    <citation type="submission" date="2020-07" db="EMBL/GenBank/DDBJ databases">
        <title>Halosimplex litoreum sp. nov. and Halosimplex rubrum sp. nov., isolated from different salt environments.</title>
        <authorList>
            <person name="Cui H."/>
        </authorList>
    </citation>
    <scope>NUCLEOTIDE SEQUENCE [LARGE SCALE GENOMIC DNA]</scope>
    <source>
        <strain evidence="2 3">R2</strain>
    </source>
</reference>
<organism evidence="2 3">
    <name type="scientific">Halosimplex pelagicum</name>
    <dbReference type="NCBI Taxonomy" id="869886"/>
    <lineage>
        <taxon>Archaea</taxon>
        <taxon>Methanobacteriati</taxon>
        <taxon>Methanobacteriota</taxon>
        <taxon>Stenosarchaea group</taxon>
        <taxon>Halobacteria</taxon>
        <taxon>Halobacteriales</taxon>
        <taxon>Haloarculaceae</taxon>
        <taxon>Halosimplex</taxon>
    </lineage>
</organism>
<name>A0A7D5TDC1_9EURY</name>
<dbReference type="KEGG" id="hpel:HZS54_20120"/>
<dbReference type="GeneID" id="56084947"/>
<dbReference type="RefSeq" id="WP_179918835.1">
    <property type="nucleotide sequence ID" value="NZ_CP058909.1"/>
</dbReference>
<gene>
    <name evidence="2" type="ORF">HZS54_20120</name>
</gene>
<dbReference type="Proteomes" id="UP000509346">
    <property type="component" value="Chromosome"/>
</dbReference>
<evidence type="ECO:0000313" key="2">
    <source>
        <dbReference type="EMBL" id="QLH83793.1"/>
    </source>
</evidence>
<keyword evidence="3" id="KW-1185">Reference proteome</keyword>
<feature type="transmembrane region" description="Helical" evidence="1">
    <location>
        <begin position="73"/>
        <end position="93"/>
    </location>
</feature>
<feature type="transmembrane region" description="Helical" evidence="1">
    <location>
        <begin position="108"/>
        <end position="131"/>
    </location>
</feature>
<accession>A0A7D5TDC1</accession>
<evidence type="ECO:0000256" key="1">
    <source>
        <dbReference type="SAM" id="Phobius"/>
    </source>
</evidence>
<sequence>MLDIRGLLKWSYGFERRHHILVGTAGIGGIELYLANLNGSVHPVLAFLAILSPFAALIAFTKSPVDELKTLSSWAFLALFGGGAIKLFVHPYIAPGMTLNQFTATSPVGIGITVVTAVAMVTLIEAMMVFLGKKIYYRKTGGSGGSSGTPEERVLTEEEYEDFEPIEYTKRIVNRDIFISLSGF</sequence>